<gene>
    <name evidence="2" type="ORF">GHT06_007527</name>
</gene>
<dbReference type="Proteomes" id="UP000820818">
    <property type="component" value="Unassembled WGS sequence"/>
</dbReference>
<feature type="region of interest" description="Disordered" evidence="1">
    <location>
        <begin position="150"/>
        <end position="191"/>
    </location>
</feature>
<name>A0AAD5PJR5_9CRUS</name>
<evidence type="ECO:0000313" key="3">
    <source>
        <dbReference type="Proteomes" id="UP000820818"/>
    </source>
</evidence>
<proteinExistence type="predicted"/>
<sequence length="308" mass="34929">MADYLLLVDPQEVFSLRTTAKRAHTRLLNTVADILSRAAPRQALNNAVAALHSAYDRLVAIHRRYIEIANLDDQELHAAEVYIENIRSSHDGCLATAAESARNQQLRRPSLSWTIENLDRRPSAGSITTQAITPNVAPITQALQTEAQQPPYNGKRMHDHQSAQENGGVGADCSKSFYSPTNTERDDYESAKRRKIDLEFQLRKQELQREREQKDLQLKYDREREDTMLEIQRQSHLMGEFVQPGEPQHSSTPAQRSAKQQTCATKPISGPIPYVPSHGWPKLQVAKFDGDPRSWTKFAHGISHLKRH</sequence>
<evidence type="ECO:0000256" key="1">
    <source>
        <dbReference type="SAM" id="MobiDB-lite"/>
    </source>
</evidence>
<evidence type="ECO:0000313" key="2">
    <source>
        <dbReference type="EMBL" id="KAI9549121.1"/>
    </source>
</evidence>
<protein>
    <submittedName>
        <fullName evidence="2">Uncharacterized protein</fullName>
    </submittedName>
</protein>
<comment type="caution">
    <text evidence="2">The sequence shown here is derived from an EMBL/GenBank/DDBJ whole genome shotgun (WGS) entry which is preliminary data.</text>
</comment>
<keyword evidence="3" id="KW-1185">Reference proteome</keyword>
<accession>A0AAD5PJR5</accession>
<dbReference type="AlphaFoldDB" id="A0AAD5PJR5"/>
<reference evidence="2" key="1">
    <citation type="submission" date="2022-05" db="EMBL/GenBank/DDBJ databases">
        <title>A multi-omics perspective on studying reproductive biology in Daphnia sinensis.</title>
        <authorList>
            <person name="Jia J."/>
        </authorList>
    </citation>
    <scope>NUCLEOTIDE SEQUENCE</scope>
    <source>
        <strain evidence="2">WSL</strain>
    </source>
</reference>
<dbReference type="EMBL" id="WJBH02000373">
    <property type="protein sequence ID" value="KAI9549121.1"/>
    <property type="molecule type" value="Genomic_DNA"/>
</dbReference>
<feature type="compositionally biased region" description="Polar residues" evidence="1">
    <location>
        <begin position="248"/>
        <end position="261"/>
    </location>
</feature>
<organism evidence="2 3">
    <name type="scientific">Daphnia sinensis</name>
    <dbReference type="NCBI Taxonomy" id="1820382"/>
    <lineage>
        <taxon>Eukaryota</taxon>
        <taxon>Metazoa</taxon>
        <taxon>Ecdysozoa</taxon>
        <taxon>Arthropoda</taxon>
        <taxon>Crustacea</taxon>
        <taxon>Branchiopoda</taxon>
        <taxon>Diplostraca</taxon>
        <taxon>Cladocera</taxon>
        <taxon>Anomopoda</taxon>
        <taxon>Daphniidae</taxon>
        <taxon>Daphnia</taxon>
        <taxon>Daphnia similis group</taxon>
    </lineage>
</organism>
<feature type="region of interest" description="Disordered" evidence="1">
    <location>
        <begin position="242"/>
        <end position="261"/>
    </location>
</feature>